<feature type="region of interest" description="Disordered" evidence="7">
    <location>
        <begin position="232"/>
        <end position="261"/>
    </location>
</feature>
<dbReference type="Pfam" id="PF00319">
    <property type="entry name" value="SRF-TF"/>
    <property type="match status" value="1"/>
</dbReference>
<dbReference type="InterPro" id="IPR002100">
    <property type="entry name" value="TF_MADSbox"/>
</dbReference>
<evidence type="ECO:0000256" key="6">
    <source>
        <dbReference type="ARBA" id="ARBA00023242"/>
    </source>
</evidence>
<evidence type="ECO:0000313" key="10">
    <source>
        <dbReference type="Proteomes" id="UP000770717"/>
    </source>
</evidence>
<evidence type="ECO:0000313" key="9">
    <source>
        <dbReference type="EMBL" id="KAG9489087.1"/>
    </source>
</evidence>
<dbReference type="InterPro" id="IPR036879">
    <property type="entry name" value="TF_MADSbox_sf"/>
</dbReference>
<feature type="compositionally biased region" description="Polar residues" evidence="7">
    <location>
        <begin position="170"/>
        <end position="181"/>
    </location>
</feature>
<feature type="region of interest" description="Disordered" evidence="7">
    <location>
        <begin position="388"/>
        <end position="486"/>
    </location>
</feature>
<evidence type="ECO:0000256" key="3">
    <source>
        <dbReference type="ARBA" id="ARBA00023125"/>
    </source>
</evidence>
<dbReference type="GO" id="GO:0000978">
    <property type="term" value="F:RNA polymerase II cis-regulatory region sequence-specific DNA binding"/>
    <property type="evidence" value="ECO:0007669"/>
    <property type="project" value="TreeGrafter"/>
</dbReference>
<dbReference type="GO" id="GO:0005634">
    <property type="term" value="C:nucleus"/>
    <property type="evidence" value="ECO:0007669"/>
    <property type="project" value="UniProtKB-SubCell"/>
</dbReference>
<dbReference type="FunFam" id="3.40.1810.10:FF:000001">
    <property type="entry name" value="Myocyte-specific enhancer factor 2A homolog"/>
    <property type="match status" value="1"/>
</dbReference>
<keyword evidence="5" id="KW-0804">Transcription</keyword>
<dbReference type="CDD" id="cd00265">
    <property type="entry name" value="MADS_MEF2_like"/>
    <property type="match status" value="1"/>
</dbReference>
<dbReference type="PROSITE" id="PS00350">
    <property type="entry name" value="MADS_BOX_1"/>
    <property type="match status" value="1"/>
</dbReference>
<evidence type="ECO:0000256" key="7">
    <source>
        <dbReference type="SAM" id="MobiDB-lite"/>
    </source>
</evidence>
<sequence>MGRKKIQITRIVDERNRQVTFTKRKFGLMKKAYELSVLCDCEIALIIFNGSNKLFQYASTDMDKVLLKYTEYNEPHESRTNSDIVETLKKKGLDGCESPDAERYFEEDTFSKLNEDSDFVFKRDPPGLPQPNFSMSVTVPVSNPNQLSYSSPGNTLVTASLVASTSLTDTSMLSPPQTSLHRNVVSPGVSQRPPSTGNAGVMLCTSDISVPNGASPVGNGFVNPRASPSLLGPSGGNGLGKVMPTKSPPPPGGNLGMNSRKPDLRVVIPPSSKGMMPPLTEEDELDLNTQRISSSQSTQPLATPVVSVTTPSLATQGLVYSAMPTTYNTDYSLTSADLSVLQGFNSPGMLPIGQVSAWQQHHLGQAALSSLVASGQLTQGSNLSINTNQNVNIKSEPISPPRDRLASSGFTQHQQPHHHHQHHQARPEMGRSPVDSLSSSSSSYDGSDREDVRNDFHSPVGIGRSSNNEDRDSPSMKRMRMDAWVT</sequence>
<keyword evidence="6" id="KW-0539">Nucleus</keyword>
<dbReference type="Gene3D" id="3.40.1810.10">
    <property type="entry name" value="Transcription factor, MADS-box"/>
    <property type="match status" value="1"/>
</dbReference>
<evidence type="ECO:0000256" key="1">
    <source>
        <dbReference type="ARBA" id="ARBA00004123"/>
    </source>
</evidence>
<dbReference type="GO" id="GO:0007507">
    <property type="term" value="P:heart development"/>
    <property type="evidence" value="ECO:0007669"/>
    <property type="project" value="TreeGrafter"/>
</dbReference>
<dbReference type="PANTHER" id="PTHR11945">
    <property type="entry name" value="MADS BOX PROTEIN"/>
    <property type="match status" value="1"/>
</dbReference>
<comment type="subcellular location">
    <subcellularLocation>
        <location evidence="1">Nucleus</location>
    </subcellularLocation>
</comment>
<feature type="region of interest" description="Disordered" evidence="7">
    <location>
        <begin position="170"/>
        <end position="196"/>
    </location>
</feature>
<dbReference type="GO" id="GO:0045944">
    <property type="term" value="P:positive regulation of transcription by RNA polymerase II"/>
    <property type="evidence" value="ECO:0007669"/>
    <property type="project" value="InterPro"/>
</dbReference>
<feature type="compositionally biased region" description="Basic and acidic residues" evidence="7">
    <location>
        <begin position="467"/>
        <end position="486"/>
    </location>
</feature>
<proteinExistence type="predicted"/>
<dbReference type="SUPFAM" id="SSF55455">
    <property type="entry name" value="SRF-like"/>
    <property type="match status" value="1"/>
</dbReference>
<feature type="compositionally biased region" description="Basic and acidic residues" evidence="7">
    <location>
        <begin position="446"/>
        <end position="456"/>
    </location>
</feature>
<dbReference type="InterPro" id="IPR033896">
    <property type="entry name" value="MEF2-like_N"/>
</dbReference>
<dbReference type="PRINTS" id="PR00404">
    <property type="entry name" value="MADSDOMAIN"/>
</dbReference>
<gene>
    <name evidence="9" type="ORF">GDO78_005209</name>
</gene>
<dbReference type="EMBL" id="WNTK01000002">
    <property type="protein sequence ID" value="KAG9489087.1"/>
    <property type="molecule type" value="Genomic_DNA"/>
</dbReference>
<dbReference type="GO" id="GO:0000981">
    <property type="term" value="F:DNA-binding transcription factor activity, RNA polymerase II-specific"/>
    <property type="evidence" value="ECO:0007669"/>
    <property type="project" value="TreeGrafter"/>
</dbReference>
<name>A0A8J6FJF2_ELECQ</name>
<evidence type="ECO:0000259" key="8">
    <source>
        <dbReference type="PROSITE" id="PS50066"/>
    </source>
</evidence>
<keyword evidence="3" id="KW-0238">DNA-binding</keyword>
<dbReference type="GO" id="GO:0030154">
    <property type="term" value="P:cell differentiation"/>
    <property type="evidence" value="ECO:0007669"/>
    <property type="project" value="TreeGrafter"/>
</dbReference>
<dbReference type="AlphaFoldDB" id="A0A8J6FJF2"/>
<organism evidence="9 10">
    <name type="scientific">Eleutherodactylus coqui</name>
    <name type="common">Puerto Rican coqui</name>
    <dbReference type="NCBI Taxonomy" id="57060"/>
    <lineage>
        <taxon>Eukaryota</taxon>
        <taxon>Metazoa</taxon>
        <taxon>Chordata</taxon>
        <taxon>Craniata</taxon>
        <taxon>Vertebrata</taxon>
        <taxon>Euteleostomi</taxon>
        <taxon>Amphibia</taxon>
        <taxon>Batrachia</taxon>
        <taxon>Anura</taxon>
        <taxon>Neobatrachia</taxon>
        <taxon>Hyloidea</taxon>
        <taxon>Eleutherodactylidae</taxon>
        <taxon>Eleutherodactylinae</taxon>
        <taxon>Eleutherodactylus</taxon>
        <taxon>Eleutherodactylus</taxon>
    </lineage>
</organism>
<dbReference type="SMART" id="SM00432">
    <property type="entry name" value="MADS"/>
    <property type="match status" value="1"/>
</dbReference>
<protein>
    <recommendedName>
        <fullName evidence="8">MADS-box domain-containing protein</fullName>
    </recommendedName>
</protein>
<feature type="compositionally biased region" description="Basic residues" evidence="7">
    <location>
        <begin position="415"/>
        <end position="424"/>
    </location>
</feature>
<comment type="caution">
    <text evidence="9">The sequence shown here is derived from an EMBL/GenBank/DDBJ whole genome shotgun (WGS) entry which is preliminary data.</text>
</comment>
<evidence type="ECO:0000256" key="4">
    <source>
        <dbReference type="ARBA" id="ARBA00023159"/>
    </source>
</evidence>
<dbReference type="GO" id="GO:0042826">
    <property type="term" value="F:histone deacetylase binding"/>
    <property type="evidence" value="ECO:0007669"/>
    <property type="project" value="TreeGrafter"/>
</dbReference>
<keyword evidence="10" id="KW-1185">Reference proteome</keyword>
<keyword evidence="4" id="KW-0010">Activator</keyword>
<dbReference type="Proteomes" id="UP000770717">
    <property type="component" value="Unassembled WGS sequence"/>
</dbReference>
<feature type="compositionally biased region" description="Low complexity" evidence="7">
    <location>
        <begin position="432"/>
        <end position="445"/>
    </location>
</feature>
<evidence type="ECO:0000256" key="5">
    <source>
        <dbReference type="ARBA" id="ARBA00023163"/>
    </source>
</evidence>
<dbReference type="PROSITE" id="PS50066">
    <property type="entry name" value="MADS_BOX_2"/>
    <property type="match status" value="1"/>
</dbReference>
<evidence type="ECO:0000256" key="2">
    <source>
        <dbReference type="ARBA" id="ARBA00023015"/>
    </source>
</evidence>
<keyword evidence="2" id="KW-0805">Transcription regulation</keyword>
<dbReference type="PANTHER" id="PTHR11945:SF840">
    <property type="entry name" value="MYOCYTE-SPECIFIC ENHANCER FACTOR 2A"/>
    <property type="match status" value="1"/>
</dbReference>
<reference evidence="9" key="1">
    <citation type="thesis" date="2020" institute="ProQuest LLC" country="789 East Eisenhower Parkway, Ann Arbor, MI, USA">
        <title>Comparative Genomics and Chromosome Evolution.</title>
        <authorList>
            <person name="Mudd A.B."/>
        </authorList>
    </citation>
    <scope>NUCLEOTIDE SEQUENCE</scope>
    <source>
        <strain evidence="9">HN-11 Male</strain>
        <tissue evidence="9">Kidney and liver</tissue>
    </source>
</reference>
<dbReference type="GO" id="GO:0046983">
    <property type="term" value="F:protein dimerization activity"/>
    <property type="evidence" value="ECO:0007669"/>
    <property type="project" value="InterPro"/>
</dbReference>
<feature type="domain" description="MADS-box" evidence="8">
    <location>
        <begin position="1"/>
        <end position="61"/>
    </location>
</feature>
<dbReference type="OrthoDB" id="1898716at2759"/>
<accession>A0A8J6FJF2</accession>